<dbReference type="InterPro" id="IPR045851">
    <property type="entry name" value="AMP-bd_C_sf"/>
</dbReference>
<comment type="caution">
    <text evidence="4">The sequence shown here is derived from an EMBL/GenBank/DDBJ whole genome shotgun (WGS) entry which is preliminary data.</text>
</comment>
<dbReference type="EMBL" id="SBLC01000002">
    <property type="protein sequence ID" value="RWY44787.1"/>
    <property type="molecule type" value="Genomic_DNA"/>
</dbReference>
<dbReference type="Pfam" id="PF00501">
    <property type="entry name" value="AMP-binding"/>
    <property type="match status" value="1"/>
</dbReference>
<evidence type="ECO:0000259" key="2">
    <source>
        <dbReference type="Pfam" id="PF00501"/>
    </source>
</evidence>
<dbReference type="PROSITE" id="PS00455">
    <property type="entry name" value="AMP_BINDING"/>
    <property type="match status" value="1"/>
</dbReference>
<keyword evidence="5" id="KW-1185">Reference proteome</keyword>
<reference evidence="4 5" key="1">
    <citation type="journal article" date="2015" name="Int. J. Syst. Evol. Microbiol.">
        <title>Gemmobacter intermedius sp. nov., isolated from a white stork (Ciconia ciconia).</title>
        <authorList>
            <person name="Kampfer P."/>
            <person name="Jerzak L."/>
            <person name="Wilharm G."/>
            <person name="Golke J."/>
            <person name="Busse H.J."/>
            <person name="Glaeser S.P."/>
        </authorList>
    </citation>
    <scope>NUCLEOTIDE SEQUENCE [LARGE SCALE GENOMIC DNA]</scope>
    <source>
        <strain evidence="4 5">119/4</strain>
    </source>
</reference>
<keyword evidence="1 4" id="KW-0436">Ligase</keyword>
<dbReference type="PANTHER" id="PTHR43352">
    <property type="entry name" value="ACETYL-COA SYNTHETASE"/>
    <property type="match status" value="1"/>
</dbReference>
<dbReference type="Gene3D" id="3.30.300.30">
    <property type="match status" value="1"/>
</dbReference>
<protein>
    <submittedName>
        <fullName evidence="4">Long-chain fatty acid--CoA ligase</fullName>
    </submittedName>
</protein>
<dbReference type="InterPro" id="IPR042099">
    <property type="entry name" value="ANL_N_sf"/>
</dbReference>
<dbReference type="SUPFAM" id="SSF56801">
    <property type="entry name" value="Acetyl-CoA synthetase-like"/>
    <property type="match status" value="1"/>
</dbReference>
<feature type="domain" description="AMP-binding enzyme C-terminal" evidence="3">
    <location>
        <begin position="401"/>
        <end position="473"/>
    </location>
</feature>
<evidence type="ECO:0000313" key="5">
    <source>
        <dbReference type="Proteomes" id="UP000287168"/>
    </source>
</evidence>
<dbReference type="Proteomes" id="UP000287168">
    <property type="component" value="Unassembled WGS sequence"/>
</dbReference>
<dbReference type="InterPro" id="IPR025110">
    <property type="entry name" value="AMP-bd_C"/>
</dbReference>
<dbReference type="OrthoDB" id="9803968at2"/>
<dbReference type="GO" id="GO:0016878">
    <property type="term" value="F:acid-thiol ligase activity"/>
    <property type="evidence" value="ECO:0007669"/>
    <property type="project" value="TreeGrafter"/>
</dbReference>
<accession>A0A3S3UEQ2</accession>
<dbReference type="Pfam" id="PF13193">
    <property type="entry name" value="AMP-binding_C"/>
    <property type="match status" value="1"/>
</dbReference>
<dbReference type="InterPro" id="IPR000873">
    <property type="entry name" value="AMP-dep_synth/lig_dom"/>
</dbReference>
<gene>
    <name evidence="4" type="ORF">EP867_02080</name>
</gene>
<dbReference type="Gene3D" id="3.40.50.12780">
    <property type="entry name" value="N-terminal domain of ligase-like"/>
    <property type="match status" value="1"/>
</dbReference>
<dbReference type="PANTHER" id="PTHR43352:SF1">
    <property type="entry name" value="ANTHRANILATE--COA LIGASE"/>
    <property type="match status" value="1"/>
</dbReference>
<organism evidence="4 5">
    <name type="scientific">Falsigemmobacter intermedius</name>
    <dbReference type="NCBI Taxonomy" id="1553448"/>
    <lineage>
        <taxon>Bacteria</taxon>
        <taxon>Pseudomonadati</taxon>
        <taxon>Pseudomonadota</taxon>
        <taxon>Alphaproteobacteria</taxon>
        <taxon>Rhodobacterales</taxon>
        <taxon>Paracoccaceae</taxon>
        <taxon>Falsigemmobacter</taxon>
    </lineage>
</organism>
<dbReference type="InterPro" id="IPR020845">
    <property type="entry name" value="AMP-binding_CS"/>
</dbReference>
<name>A0A3S3UEQ2_9RHOB</name>
<dbReference type="GO" id="GO:0044550">
    <property type="term" value="P:secondary metabolite biosynthetic process"/>
    <property type="evidence" value="ECO:0007669"/>
    <property type="project" value="TreeGrafter"/>
</dbReference>
<dbReference type="AlphaFoldDB" id="A0A3S3UEQ2"/>
<feature type="domain" description="AMP-dependent synthetase/ligase" evidence="2">
    <location>
        <begin position="8"/>
        <end position="351"/>
    </location>
</feature>
<evidence type="ECO:0000313" key="4">
    <source>
        <dbReference type="EMBL" id="RWY44787.1"/>
    </source>
</evidence>
<evidence type="ECO:0000259" key="3">
    <source>
        <dbReference type="Pfam" id="PF13193"/>
    </source>
</evidence>
<evidence type="ECO:0000256" key="1">
    <source>
        <dbReference type="ARBA" id="ARBA00022598"/>
    </source>
</evidence>
<sequence length="491" mass="52108">MAAHVLAAAERMPEKNALQILKLSGAERWSYGKLAAAVRGTGTGLLQAGLKPGDRLLMRLGNTVDFALAYLGAIAVGVVPVPTSSQLTGAEITKMSAQITPAAVVAAPGVALPGGAELPVIDLERLQSFRDLPPCDWETGDPDRLAYLIFTSGTSGRARAVMHAHRAILARGMMYEGWYGLTEADRLLHAGAFNWTYTLGTGLMDPWVCGATALIPSEGITAAQLPLLLRRFDATIFAAAPGVYRQMLRAPLPALPRLRHGLSAGEKLSPEIRRAWEEASGTKIYEALGMSECSTFVSGSPARPAPEGASGYPQPGRQIAVLNEAGDPVPRGTPGTLAVHRSDPGLFLGYYGQPEETAAKFAGEWFVTGDSVAMAEDDAITYLGRDDDMLNAGGFRVSPLEVEEALNAHPAVSESAAIEVEVSPGTRVIALIYSGSETDEGELAAFAATRLARYKQPRLYRHIPVLPKGANNKLARRALRQSFATTPAGDI</sequence>
<proteinExistence type="predicted"/>